<evidence type="ECO:0000313" key="2">
    <source>
        <dbReference type="Proteomes" id="UP000324222"/>
    </source>
</evidence>
<accession>A0A5B7HQJ6</accession>
<dbReference type="EMBL" id="VSRR010034714">
    <property type="protein sequence ID" value="MPC72413.1"/>
    <property type="molecule type" value="Genomic_DNA"/>
</dbReference>
<dbReference type="Proteomes" id="UP000324222">
    <property type="component" value="Unassembled WGS sequence"/>
</dbReference>
<organism evidence="1 2">
    <name type="scientific">Portunus trituberculatus</name>
    <name type="common">Swimming crab</name>
    <name type="synonym">Neptunus trituberculatus</name>
    <dbReference type="NCBI Taxonomy" id="210409"/>
    <lineage>
        <taxon>Eukaryota</taxon>
        <taxon>Metazoa</taxon>
        <taxon>Ecdysozoa</taxon>
        <taxon>Arthropoda</taxon>
        <taxon>Crustacea</taxon>
        <taxon>Multicrustacea</taxon>
        <taxon>Malacostraca</taxon>
        <taxon>Eumalacostraca</taxon>
        <taxon>Eucarida</taxon>
        <taxon>Decapoda</taxon>
        <taxon>Pleocyemata</taxon>
        <taxon>Brachyura</taxon>
        <taxon>Eubrachyura</taxon>
        <taxon>Portunoidea</taxon>
        <taxon>Portunidae</taxon>
        <taxon>Portuninae</taxon>
        <taxon>Portunus</taxon>
    </lineage>
</organism>
<evidence type="ECO:0000313" key="1">
    <source>
        <dbReference type="EMBL" id="MPC72413.1"/>
    </source>
</evidence>
<gene>
    <name evidence="1" type="ORF">E2C01_066717</name>
</gene>
<name>A0A5B7HQJ6_PORTR</name>
<proteinExistence type="predicted"/>
<comment type="caution">
    <text evidence="1">The sequence shown here is derived from an EMBL/GenBank/DDBJ whole genome shotgun (WGS) entry which is preliminary data.</text>
</comment>
<sequence length="86" mass="9561">MDPWPVLSLPKGASGMSSIVWSTTHDPLLPKVPPILRFYGNSESTLDSLMNIIYFRKTLLPPSALPFTYDLILDPLRSGISVDLFV</sequence>
<keyword evidence="2" id="KW-1185">Reference proteome</keyword>
<reference evidence="1 2" key="1">
    <citation type="submission" date="2019-05" db="EMBL/GenBank/DDBJ databases">
        <title>Another draft genome of Portunus trituberculatus and its Hox gene families provides insights of decapod evolution.</title>
        <authorList>
            <person name="Jeong J.-H."/>
            <person name="Song I."/>
            <person name="Kim S."/>
            <person name="Choi T."/>
            <person name="Kim D."/>
            <person name="Ryu S."/>
            <person name="Kim W."/>
        </authorList>
    </citation>
    <scope>NUCLEOTIDE SEQUENCE [LARGE SCALE GENOMIC DNA]</scope>
    <source>
        <tissue evidence="1">Muscle</tissue>
    </source>
</reference>
<dbReference type="AlphaFoldDB" id="A0A5B7HQJ6"/>
<protein>
    <submittedName>
        <fullName evidence="1">Uncharacterized protein</fullName>
    </submittedName>
</protein>